<name>A0A157MR30_9BORD</name>
<dbReference type="EC" id="3.1.4.52" evidence="4"/>
<evidence type="ECO:0000259" key="1">
    <source>
        <dbReference type="PROSITE" id="PS50883"/>
    </source>
</evidence>
<accession>A0A157MR30</accession>
<dbReference type="Gene3D" id="6.20.270.20">
    <property type="entry name" value="LapD/MoxY periplasmic domain"/>
    <property type="match status" value="1"/>
</dbReference>
<dbReference type="InterPro" id="IPR035919">
    <property type="entry name" value="EAL_sf"/>
</dbReference>
<keyword evidence="4" id="KW-0418">Kinase</keyword>
<dbReference type="PANTHER" id="PTHR33121:SF79">
    <property type="entry name" value="CYCLIC DI-GMP PHOSPHODIESTERASE PDED-RELATED"/>
    <property type="match status" value="1"/>
</dbReference>
<dbReference type="InterPro" id="IPR032244">
    <property type="entry name" value="LapD_MoxY_N"/>
</dbReference>
<dbReference type="Gene3D" id="3.30.110.200">
    <property type="match status" value="1"/>
</dbReference>
<sequence>MSILRRLLLSVSLVIVAILVGVLALSISSAREYLSGQLQMQGRDAAVSLALALSQPGSADPAVQSLLVTSLFDGGNFKEVSFEDAQGKPLVQRREEHADPTVPAWFRRLVPMQARAASHPVNNGWRQIGTVTLVADDAYAWETLWQSCLRMAALVLAAGVLWGLFAWSLARWLHRRLLPELGDHVRALGRGQWNRAPAVSRVAELAAVADAVNEAREQLRSTAEAQAARTESMRAELDRDVVTGAASRKAFMQDLDQALAETAEDAEARQRYPMGHVLVFRQRDLAGINRHMHRALADQWLRMVYERIQSVVSARRQPGAVLGRLNGSDFALLFPNSTTPVATLLAERLRAELRHLRIPVGEGALCRWALALTNYMPGAQAGEVLARLDHALMQAENSGDDQPQFAPEDAPQGLAVGETAWKEAIQNGVRLSLYSLSVEPLMDLHGRVVRHEAQLTLLANGSQEPIPAQLFIPAAVRLNLSADCDLQAVRLGLEWLADNAGDLVVRLSLPSLKQSGFLTQLQRQLSESPALACRLYVEIDAHGLVEQYASVEDLCRLAARMGTRVGLRRLAQQFSALTRLHGLPLAYLKLGGSFVAGLTKSPGSQALAATVIDLAHQRDIDVCAEDVPDVATRQVLESLGITQMRGAGVMAEA</sequence>
<proteinExistence type="predicted"/>
<dbReference type="CDD" id="cd01948">
    <property type="entry name" value="EAL"/>
    <property type="match status" value="1"/>
</dbReference>
<dbReference type="InterPro" id="IPR029787">
    <property type="entry name" value="Nucleotide_cyclase"/>
</dbReference>
<dbReference type="InterPro" id="IPR001633">
    <property type="entry name" value="EAL_dom"/>
</dbReference>
<dbReference type="GO" id="GO:0007165">
    <property type="term" value="P:signal transduction"/>
    <property type="evidence" value="ECO:0007669"/>
    <property type="project" value="InterPro"/>
</dbReference>
<dbReference type="GO" id="GO:0071111">
    <property type="term" value="F:cyclic-guanylate-specific phosphodiesterase activity"/>
    <property type="evidence" value="ECO:0007669"/>
    <property type="project" value="UniProtKB-EC"/>
</dbReference>
<feature type="domain" description="GGDEF" evidence="3">
    <location>
        <begin position="273"/>
        <end position="408"/>
    </location>
</feature>
<dbReference type="PANTHER" id="PTHR33121">
    <property type="entry name" value="CYCLIC DI-GMP PHOSPHODIESTERASE PDEF"/>
    <property type="match status" value="1"/>
</dbReference>
<keyword evidence="4" id="KW-0378">Hydrolase</keyword>
<feature type="domain" description="EAL" evidence="1">
    <location>
        <begin position="418"/>
        <end position="653"/>
    </location>
</feature>
<evidence type="ECO:0000259" key="3">
    <source>
        <dbReference type="PROSITE" id="PS50887"/>
    </source>
</evidence>
<gene>
    <name evidence="4" type="primary">gmr_2</name>
    <name evidence="4" type="ORF">SAMEA1982600_01368</name>
</gene>
<dbReference type="InterPro" id="IPR050706">
    <property type="entry name" value="Cyclic-di-GMP_PDE-like"/>
</dbReference>
<dbReference type="SMART" id="SM00267">
    <property type="entry name" value="GGDEF"/>
    <property type="match status" value="1"/>
</dbReference>
<evidence type="ECO:0000313" key="5">
    <source>
        <dbReference type="Proteomes" id="UP000077037"/>
    </source>
</evidence>
<dbReference type="PROSITE" id="PS50887">
    <property type="entry name" value="GGDEF"/>
    <property type="match status" value="1"/>
</dbReference>
<organism evidence="4 5">
    <name type="scientific">Bordetella ansorpii</name>
    <dbReference type="NCBI Taxonomy" id="288768"/>
    <lineage>
        <taxon>Bacteria</taxon>
        <taxon>Pseudomonadati</taxon>
        <taxon>Pseudomonadota</taxon>
        <taxon>Betaproteobacteria</taxon>
        <taxon>Burkholderiales</taxon>
        <taxon>Alcaligenaceae</taxon>
        <taxon>Bordetella</taxon>
    </lineage>
</organism>
<dbReference type="Gene3D" id="3.20.20.450">
    <property type="entry name" value="EAL domain"/>
    <property type="match status" value="1"/>
</dbReference>
<dbReference type="AlphaFoldDB" id="A0A157MR30"/>
<dbReference type="SMART" id="SM00052">
    <property type="entry name" value="EAL"/>
    <property type="match status" value="1"/>
</dbReference>
<dbReference type="PROSITE" id="PS50883">
    <property type="entry name" value="EAL"/>
    <property type="match status" value="1"/>
</dbReference>
<dbReference type="Pfam" id="PF00563">
    <property type="entry name" value="EAL"/>
    <property type="match status" value="1"/>
</dbReference>
<dbReference type="SUPFAM" id="SSF55073">
    <property type="entry name" value="Nucleotide cyclase"/>
    <property type="match status" value="1"/>
</dbReference>
<evidence type="ECO:0000259" key="2">
    <source>
        <dbReference type="PROSITE" id="PS50885"/>
    </source>
</evidence>
<keyword evidence="4" id="KW-0808">Transferase</keyword>
<dbReference type="PROSITE" id="PS50885">
    <property type="entry name" value="HAMP"/>
    <property type="match status" value="1"/>
</dbReference>
<dbReference type="SUPFAM" id="SSF141868">
    <property type="entry name" value="EAL domain-like"/>
    <property type="match status" value="1"/>
</dbReference>
<dbReference type="Pfam" id="PF00990">
    <property type="entry name" value="GGDEF"/>
    <property type="match status" value="1"/>
</dbReference>
<reference evidence="4 5" key="1">
    <citation type="submission" date="2016-03" db="EMBL/GenBank/DDBJ databases">
        <authorList>
            <consortium name="Pathogen Informatics"/>
        </authorList>
    </citation>
    <scope>NUCLEOTIDE SEQUENCE [LARGE SCALE GENOMIC DNA]</scope>
    <source>
        <strain evidence="4 5">NCTC13364</strain>
    </source>
</reference>
<dbReference type="Gene3D" id="3.30.70.270">
    <property type="match status" value="1"/>
</dbReference>
<protein>
    <submittedName>
        <fullName evidence="4">Two-component histidine kinase</fullName>
        <ecNumber evidence="4">3.1.4.52</ecNumber>
    </submittedName>
</protein>
<dbReference type="RefSeq" id="WP_066410262.1">
    <property type="nucleotide sequence ID" value="NZ_FKBS01000013.1"/>
</dbReference>
<evidence type="ECO:0000313" key="4">
    <source>
        <dbReference type="EMBL" id="SAI11542.1"/>
    </source>
</evidence>
<dbReference type="InterPro" id="IPR000160">
    <property type="entry name" value="GGDEF_dom"/>
</dbReference>
<dbReference type="GO" id="GO:0016020">
    <property type="term" value="C:membrane"/>
    <property type="evidence" value="ECO:0007669"/>
    <property type="project" value="InterPro"/>
</dbReference>
<dbReference type="Pfam" id="PF16448">
    <property type="entry name" value="LapD_MoxY_N"/>
    <property type="match status" value="1"/>
</dbReference>
<dbReference type="Gene3D" id="6.10.340.10">
    <property type="match status" value="1"/>
</dbReference>
<dbReference type="EMBL" id="FKBS01000013">
    <property type="protein sequence ID" value="SAI11542.1"/>
    <property type="molecule type" value="Genomic_DNA"/>
</dbReference>
<dbReference type="InterPro" id="IPR003660">
    <property type="entry name" value="HAMP_dom"/>
</dbReference>
<dbReference type="GO" id="GO:0016301">
    <property type="term" value="F:kinase activity"/>
    <property type="evidence" value="ECO:0007669"/>
    <property type="project" value="UniProtKB-KW"/>
</dbReference>
<feature type="domain" description="HAMP" evidence="2">
    <location>
        <begin position="180"/>
        <end position="224"/>
    </location>
</feature>
<dbReference type="InterPro" id="IPR043128">
    <property type="entry name" value="Rev_trsase/Diguanyl_cyclase"/>
</dbReference>
<dbReference type="InterPro" id="IPR042461">
    <property type="entry name" value="LapD_MoxY_peri_C"/>
</dbReference>
<dbReference type="Proteomes" id="UP000077037">
    <property type="component" value="Unassembled WGS sequence"/>
</dbReference>
<dbReference type="OrthoDB" id="5894408at2"/>